<evidence type="ECO:0000313" key="6">
    <source>
        <dbReference type="Proteomes" id="UP000834106"/>
    </source>
</evidence>
<dbReference type="InterPro" id="IPR017853">
    <property type="entry name" value="GH"/>
</dbReference>
<keyword evidence="6" id="KW-1185">Reference proteome</keyword>
<dbReference type="InterPro" id="IPR044965">
    <property type="entry name" value="Glyco_hydro_17_plant"/>
</dbReference>
<dbReference type="AlphaFoldDB" id="A0AAD2A157"/>
<evidence type="ECO:0000256" key="2">
    <source>
        <dbReference type="ARBA" id="ARBA00022801"/>
    </source>
</evidence>
<evidence type="ECO:0000256" key="3">
    <source>
        <dbReference type="ARBA" id="ARBA00023295"/>
    </source>
</evidence>
<dbReference type="GO" id="GO:0004553">
    <property type="term" value="F:hydrolase activity, hydrolyzing O-glycosyl compounds"/>
    <property type="evidence" value="ECO:0007669"/>
    <property type="project" value="InterPro"/>
</dbReference>
<dbReference type="SUPFAM" id="SSF51445">
    <property type="entry name" value="(Trans)glycosidases"/>
    <property type="match status" value="1"/>
</dbReference>
<keyword evidence="3" id="KW-0326">Glycosidase</keyword>
<dbReference type="Pfam" id="PF00332">
    <property type="entry name" value="Glyco_hydro_17"/>
    <property type="match status" value="1"/>
</dbReference>
<reference evidence="5" key="1">
    <citation type="submission" date="2023-05" db="EMBL/GenBank/DDBJ databases">
        <authorList>
            <person name="Huff M."/>
        </authorList>
    </citation>
    <scope>NUCLEOTIDE SEQUENCE</scope>
</reference>
<evidence type="ECO:0000256" key="1">
    <source>
        <dbReference type="ARBA" id="ARBA00008773"/>
    </source>
</evidence>
<dbReference type="PANTHER" id="PTHR32227">
    <property type="entry name" value="GLUCAN ENDO-1,3-BETA-GLUCOSIDASE BG1-RELATED-RELATED"/>
    <property type="match status" value="1"/>
</dbReference>
<proteinExistence type="inferred from homology"/>
<protein>
    <submittedName>
        <fullName evidence="5">Uncharacterized protein</fullName>
    </submittedName>
</protein>
<dbReference type="EMBL" id="OU503050">
    <property type="protein sequence ID" value="CAI9777000.1"/>
    <property type="molecule type" value="Genomic_DNA"/>
</dbReference>
<keyword evidence="2" id="KW-0378">Hydrolase</keyword>
<evidence type="ECO:0000256" key="4">
    <source>
        <dbReference type="RuleBase" id="RU004335"/>
    </source>
</evidence>
<name>A0AAD2A157_9LAMI</name>
<sequence>MNAGRVKIYEASPEVLKLLSGTRLRVSIIVTNDLIYGIATNQTIADQCIRDNVLTYYPNTKIRSILVGNEVLSYDNQKMWADLVPAMQKIKKSLVSHNIHNIKVGTPLAIDVVESIFPPSSGKFKDEISDKNSGPGTKRHWGMLNPNGTPIYELDLTGVRPGSDYPQTTFAGAIE</sequence>
<evidence type="ECO:0000313" key="5">
    <source>
        <dbReference type="EMBL" id="CAI9777000.1"/>
    </source>
</evidence>
<comment type="similarity">
    <text evidence="1 4">Belongs to the glycosyl hydrolase 17 family.</text>
</comment>
<dbReference type="InterPro" id="IPR000490">
    <property type="entry name" value="Glyco_hydro_17"/>
</dbReference>
<dbReference type="Proteomes" id="UP000834106">
    <property type="component" value="Chromosome 15"/>
</dbReference>
<dbReference type="GO" id="GO:0005975">
    <property type="term" value="P:carbohydrate metabolic process"/>
    <property type="evidence" value="ECO:0007669"/>
    <property type="project" value="InterPro"/>
</dbReference>
<dbReference type="Gene3D" id="3.20.20.80">
    <property type="entry name" value="Glycosidases"/>
    <property type="match status" value="1"/>
</dbReference>
<organism evidence="5 6">
    <name type="scientific">Fraxinus pennsylvanica</name>
    <dbReference type="NCBI Taxonomy" id="56036"/>
    <lineage>
        <taxon>Eukaryota</taxon>
        <taxon>Viridiplantae</taxon>
        <taxon>Streptophyta</taxon>
        <taxon>Embryophyta</taxon>
        <taxon>Tracheophyta</taxon>
        <taxon>Spermatophyta</taxon>
        <taxon>Magnoliopsida</taxon>
        <taxon>eudicotyledons</taxon>
        <taxon>Gunneridae</taxon>
        <taxon>Pentapetalae</taxon>
        <taxon>asterids</taxon>
        <taxon>lamiids</taxon>
        <taxon>Lamiales</taxon>
        <taxon>Oleaceae</taxon>
        <taxon>Oleeae</taxon>
        <taxon>Fraxinus</taxon>
    </lineage>
</organism>
<gene>
    <name evidence="5" type="ORF">FPE_LOCUS24430</name>
</gene>
<accession>A0AAD2A157</accession>